<feature type="non-terminal residue" evidence="1">
    <location>
        <position position="1"/>
    </location>
</feature>
<evidence type="ECO:0000313" key="1">
    <source>
        <dbReference type="EMBL" id="MCI81200.1"/>
    </source>
</evidence>
<sequence>LRRNLVCGGCCLLAVDLEVGIGFQSSSRGYGVSCTVCFDSWW</sequence>
<evidence type="ECO:0000313" key="2">
    <source>
        <dbReference type="Proteomes" id="UP000265520"/>
    </source>
</evidence>
<protein>
    <submittedName>
        <fullName evidence="1">Uncharacterized protein</fullName>
    </submittedName>
</protein>
<proteinExistence type="predicted"/>
<organism evidence="1 2">
    <name type="scientific">Trifolium medium</name>
    <dbReference type="NCBI Taxonomy" id="97028"/>
    <lineage>
        <taxon>Eukaryota</taxon>
        <taxon>Viridiplantae</taxon>
        <taxon>Streptophyta</taxon>
        <taxon>Embryophyta</taxon>
        <taxon>Tracheophyta</taxon>
        <taxon>Spermatophyta</taxon>
        <taxon>Magnoliopsida</taxon>
        <taxon>eudicotyledons</taxon>
        <taxon>Gunneridae</taxon>
        <taxon>Pentapetalae</taxon>
        <taxon>rosids</taxon>
        <taxon>fabids</taxon>
        <taxon>Fabales</taxon>
        <taxon>Fabaceae</taxon>
        <taxon>Papilionoideae</taxon>
        <taxon>50 kb inversion clade</taxon>
        <taxon>NPAAA clade</taxon>
        <taxon>Hologalegina</taxon>
        <taxon>IRL clade</taxon>
        <taxon>Trifolieae</taxon>
        <taxon>Trifolium</taxon>
    </lineage>
</organism>
<comment type="caution">
    <text evidence="1">The sequence shown here is derived from an EMBL/GenBank/DDBJ whole genome shotgun (WGS) entry which is preliminary data.</text>
</comment>
<keyword evidence="2" id="KW-1185">Reference proteome</keyword>
<reference evidence="1 2" key="1">
    <citation type="journal article" date="2018" name="Front. Plant Sci.">
        <title>Red Clover (Trifolium pratense) and Zigzag Clover (T. medium) - A Picture of Genomic Similarities and Differences.</title>
        <authorList>
            <person name="Dluhosova J."/>
            <person name="Istvanek J."/>
            <person name="Nedelnik J."/>
            <person name="Repkova J."/>
        </authorList>
    </citation>
    <scope>NUCLEOTIDE SEQUENCE [LARGE SCALE GENOMIC DNA]</scope>
    <source>
        <strain evidence="2">cv. 10/8</strain>
        <tissue evidence="1">Leaf</tissue>
    </source>
</reference>
<accession>A0A392V442</accession>
<dbReference type="Proteomes" id="UP000265520">
    <property type="component" value="Unassembled WGS sequence"/>
</dbReference>
<dbReference type="EMBL" id="LXQA011013152">
    <property type="protein sequence ID" value="MCI81200.1"/>
    <property type="molecule type" value="Genomic_DNA"/>
</dbReference>
<dbReference type="AlphaFoldDB" id="A0A392V442"/>
<name>A0A392V442_9FABA</name>